<protein>
    <submittedName>
        <fullName evidence="4">Alanine racemase</fullName>
        <ecNumber evidence="4">5.1.1.1</ecNumber>
    </submittedName>
</protein>
<dbReference type="Gene3D" id="2.40.37.20">
    <property type="entry name" value="D-serine dehydratase-like domain"/>
    <property type="match status" value="1"/>
</dbReference>
<dbReference type="Pfam" id="PF01168">
    <property type="entry name" value="Ala_racemase_N"/>
    <property type="match status" value="1"/>
</dbReference>
<keyword evidence="4" id="KW-0413">Isomerase</keyword>
<keyword evidence="2" id="KW-0456">Lyase</keyword>
<dbReference type="SMART" id="SM01119">
    <property type="entry name" value="D-ser_dehydrat"/>
    <property type="match status" value="1"/>
</dbReference>
<gene>
    <name evidence="4" type="ORF">NUH29_11920</name>
</gene>
<reference evidence="4 5" key="1">
    <citation type="submission" date="2022-08" db="EMBL/GenBank/DDBJ databases">
        <authorList>
            <person name="Li F."/>
        </authorList>
    </citation>
    <scope>NUCLEOTIDE SEQUENCE [LARGE SCALE GENOMIC DNA]</scope>
    <source>
        <strain evidence="4 5">10F1B-8-1</strain>
    </source>
</reference>
<dbReference type="PANTHER" id="PTHR28004:SF8">
    <property type="entry name" value="D-SERINE DEAMINASE"/>
    <property type="match status" value="1"/>
</dbReference>
<feature type="domain" description="D-serine dehydratase-like" evidence="3">
    <location>
        <begin position="303"/>
        <end position="396"/>
    </location>
</feature>
<dbReference type="RefSeq" id="WP_258799395.1">
    <property type="nucleotide sequence ID" value="NZ_JANTHX010000008.1"/>
</dbReference>
<dbReference type="EMBL" id="JANTHX010000008">
    <property type="protein sequence ID" value="MCS0500253.1"/>
    <property type="molecule type" value="Genomic_DNA"/>
</dbReference>
<dbReference type="Gene3D" id="3.20.20.10">
    <property type="entry name" value="Alanine racemase"/>
    <property type="match status" value="1"/>
</dbReference>
<proteinExistence type="inferred from homology"/>
<evidence type="ECO:0000313" key="4">
    <source>
        <dbReference type="EMBL" id="MCS0500253.1"/>
    </source>
</evidence>
<dbReference type="InterPro" id="IPR029066">
    <property type="entry name" value="PLP-binding_barrel"/>
</dbReference>
<dbReference type="SUPFAM" id="SSF51419">
    <property type="entry name" value="PLP-binding barrel"/>
    <property type="match status" value="1"/>
</dbReference>
<dbReference type="InterPro" id="IPR051466">
    <property type="entry name" value="D-amino_acid_metab_enzyme"/>
</dbReference>
<dbReference type="EC" id="5.1.1.1" evidence="4"/>
<evidence type="ECO:0000256" key="2">
    <source>
        <dbReference type="ARBA" id="ARBA00023239"/>
    </source>
</evidence>
<dbReference type="InterPro" id="IPR026956">
    <property type="entry name" value="D-ser_dehydrat-like_dom"/>
</dbReference>
<dbReference type="InterPro" id="IPR001608">
    <property type="entry name" value="Ala_racemase_N"/>
</dbReference>
<accession>A0ABT1ZHR0</accession>
<name>A0ABT1ZHR0_9MICO</name>
<evidence type="ECO:0000313" key="5">
    <source>
        <dbReference type="Proteomes" id="UP001205337"/>
    </source>
</evidence>
<evidence type="ECO:0000259" key="3">
    <source>
        <dbReference type="SMART" id="SM01119"/>
    </source>
</evidence>
<organism evidence="4 5">
    <name type="scientific">Protaetiibacter mangrovi</name>
    <dbReference type="NCBI Taxonomy" id="2970926"/>
    <lineage>
        <taxon>Bacteria</taxon>
        <taxon>Bacillati</taxon>
        <taxon>Actinomycetota</taxon>
        <taxon>Actinomycetes</taxon>
        <taxon>Micrococcales</taxon>
        <taxon>Microbacteriaceae</taxon>
        <taxon>Protaetiibacter</taxon>
    </lineage>
</organism>
<dbReference type="PANTHER" id="PTHR28004">
    <property type="entry name" value="ZGC:162816-RELATED"/>
    <property type="match status" value="1"/>
</dbReference>
<dbReference type="GO" id="GO:0008784">
    <property type="term" value="F:alanine racemase activity"/>
    <property type="evidence" value="ECO:0007669"/>
    <property type="project" value="UniProtKB-EC"/>
</dbReference>
<keyword evidence="5" id="KW-1185">Reference proteome</keyword>
<comment type="similarity">
    <text evidence="1">Belongs to the DSD1 family.</text>
</comment>
<dbReference type="Pfam" id="PF14031">
    <property type="entry name" value="D-ser_dehydrat"/>
    <property type="match status" value="1"/>
</dbReference>
<sequence>MAASADAAASLDLDLDPVLGVRHKSVPPALWGRRASEVAGERHPVGEFATPLLVLDRAASDANVAQLTAWASERGLELAPHGKTTMAPELWRRLLDAGCWGITVATPWQAQVARAAGVDRILLANEVVDPVGAAWLAAELDAHPELELACWVDSAETVAVLAATRGESPIDVLVELGGEGGRTGARGVEAALAVTDTVVAAPRLRLRGVTGYEGSYGADRRPETVARVRGYLAGLAALAERLLDAHDLADPIVTAGGSTWFDLVAEELAPLVGRARVVLRSGAFQAHDDVFYTATAPLAFTPALTVFARVVARPEPGLVLLDAGKRDVPMDLDLPVVLQTADGRALPGARVVALNDQHARIVLPAEVALAVGDVVLLGISHPCTAFDRWRLIAEVEGARGSNPRVVGFVVTAF</sequence>
<evidence type="ECO:0000256" key="1">
    <source>
        <dbReference type="ARBA" id="ARBA00005323"/>
    </source>
</evidence>
<comment type="caution">
    <text evidence="4">The sequence shown here is derived from an EMBL/GenBank/DDBJ whole genome shotgun (WGS) entry which is preliminary data.</text>
</comment>
<dbReference type="Proteomes" id="UP001205337">
    <property type="component" value="Unassembled WGS sequence"/>
</dbReference>
<dbReference type="InterPro" id="IPR042208">
    <property type="entry name" value="D-ser_dehydrat-like_sf"/>
</dbReference>